<evidence type="ECO:0000313" key="3">
    <source>
        <dbReference type="Proteomes" id="UP001300745"/>
    </source>
</evidence>
<name>A0ABT3SHD8_9MYCO</name>
<keyword evidence="3" id="KW-1185">Reference proteome</keyword>
<reference evidence="2 3" key="1">
    <citation type="submission" date="2022-11" db="EMBL/GenBank/DDBJ databases">
        <title>Mycobacterium sp. nov.</title>
        <authorList>
            <person name="Papic B."/>
            <person name="Spicic S."/>
            <person name="Duvnjak S."/>
        </authorList>
    </citation>
    <scope>NUCLEOTIDE SEQUENCE [LARGE SCALE GENOMIC DNA]</scope>
    <source>
        <strain evidence="2 3">CVI_P4</strain>
    </source>
</reference>
<dbReference type="Pfam" id="PF01243">
    <property type="entry name" value="PNPOx_N"/>
    <property type="match status" value="1"/>
</dbReference>
<dbReference type="SUPFAM" id="SSF50475">
    <property type="entry name" value="FMN-binding split barrel"/>
    <property type="match status" value="1"/>
</dbReference>
<organism evidence="2 3">
    <name type="scientific">Mycobacterium pinniadriaticum</name>
    <dbReference type="NCBI Taxonomy" id="2994102"/>
    <lineage>
        <taxon>Bacteria</taxon>
        <taxon>Bacillati</taxon>
        <taxon>Actinomycetota</taxon>
        <taxon>Actinomycetes</taxon>
        <taxon>Mycobacteriales</taxon>
        <taxon>Mycobacteriaceae</taxon>
        <taxon>Mycobacterium</taxon>
    </lineage>
</organism>
<feature type="domain" description="Pyridoxamine 5'-phosphate oxidase N-terminal" evidence="1">
    <location>
        <begin position="168"/>
        <end position="262"/>
    </location>
</feature>
<dbReference type="InterPro" id="IPR012349">
    <property type="entry name" value="Split_barrel_FMN-bd"/>
</dbReference>
<dbReference type="PANTHER" id="PTHR42815">
    <property type="entry name" value="FAD-BINDING, PUTATIVE (AFU_ORTHOLOGUE AFUA_6G07600)-RELATED"/>
    <property type="match status" value="1"/>
</dbReference>
<dbReference type="Proteomes" id="UP001300745">
    <property type="component" value="Unassembled WGS sequence"/>
</dbReference>
<dbReference type="PANTHER" id="PTHR42815:SF2">
    <property type="entry name" value="FAD-BINDING, PUTATIVE (AFU_ORTHOLOGUE AFUA_6G07600)-RELATED"/>
    <property type="match status" value="1"/>
</dbReference>
<dbReference type="RefSeq" id="WP_265998602.1">
    <property type="nucleotide sequence ID" value="NZ_JAPJDN010000018.1"/>
</dbReference>
<evidence type="ECO:0000259" key="1">
    <source>
        <dbReference type="Pfam" id="PF01243"/>
    </source>
</evidence>
<sequence length="290" mass="30770">MTGFHSGELAVQERAGVATRAHQLAGMVGRGELRPATAEFLAAARLAMLTARDGAGRLWISPLLGPSGFLRADTPTTLDVDFRWPAADPLHVLPAGQPAGLVVIDLAARRRIRINGVLTRAGATGMSIEVGQAYGNCPQYIHPRRLGTRGDQSTPDRIPVFTGAALRPQDRRLVERADTFFLGTTHPASGNDASHRGGPAGFVRVDGGRLSWADYPGNNLFNSLGNLAVDPSAAMVFLDFSTGTTLQLSGTAALAWHDPKSGEDHDTGREVTFTPERVVVTAIPGLHVES</sequence>
<protein>
    <submittedName>
        <fullName evidence="2">Pyridoxamine 5'-phosphate oxidase family protein</fullName>
    </submittedName>
</protein>
<evidence type="ECO:0000313" key="2">
    <source>
        <dbReference type="EMBL" id="MCX2938941.1"/>
    </source>
</evidence>
<dbReference type="EMBL" id="JAPJDO010000018">
    <property type="protein sequence ID" value="MCX2938941.1"/>
    <property type="molecule type" value="Genomic_DNA"/>
</dbReference>
<accession>A0ABT3SHD8</accession>
<proteinExistence type="predicted"/>
<gene>
    <name evidence="2" type="ORF">ORI27_19775</name>
</gene>
<comment type="caution">
    <text evidence="2">The sequence shown here is derived from an EMBL/GenBank/DDBJ whole genome shotgun (WGS) entry which is preliminary data.</text>
</comment>
<dbReference type="Gene3D" id="2.30.110.10">
    <property type="entry name" value="Electron Transport, Fmn-binding Protein, Chain A"/>
    <property type="match status" value="1"/>
</dbReference>
<dbReference type="InterPro" id="IPR011576">
    <property type="entry name" value="Pyridox_Oxase_N"/>
</dbReference>